<proteinExistence type="predicted"/>
<dbReference type="EMBL" id="QZCW01000002">
    <property type="protein sequence ID" value="MCW5322351.1"/>
    <property type="molecule type" value="Genomic_DNA"/>
</dbReference>
<name>A0ABT3KVI7_9BURK</name>
<keyword evidence="2" id="KW-1185">Reference proteome</keyword>
<evidence type="ECO:0000313" key="2">
    <source>
        <dbReference type="Proteomes" id="UP001208935"/>
    </source>
</evidence>
<gene>
    <name evidence="1" type="ORF">D5039_14680</name>
</gene>
<dbReference type="Proteomes" id="UP001208935">
    <property type="component" value="Unassembled WGS sequence"/>
</dbReference>
<comment type="caution">
    <text evidence="1">The sequence shown here is derived from an EMBL/GenBank/DDBJ whole genome shotgun (WGS) entry which is preliminary data.</text>
</comment>
<sequence>MAEIFEMKEVRNRIAHLEPLWKFPKVMDAVTQKVIVAPASTNETGTMERFARLLRIYDDAVHALSPALSSYMKTASWRQRLDFLLSRKGVARYQGGLHVPNGTPLCTRALHQEFATVIQNNRPVKIHGIGGEGLFIPL</sequence>
<accession>A0ABT3KVI7</accession>
<organism evidence="1 2">
    <name type="scientific">Verminephrobacter aporrectodeae subsp. tuberculatae</name>
    <dbReference type="NCBI Taxonomy" id="1110392"/>
    <lineage>
        <taxon>Bacteria</taxon>
        <taxon>Pseudomonadati</taxon>
        <taxon>Pseudomonadota</taxon>
        <taxon>Betaproteobacteria</taxon>
        <taxon>Burkholderiales</taxon>
        <taxon>Comamonadaceae</taxon>
        <taxon>Verminephrobacter</taxon>
    </lineage>
</organism>
<protein>
    <submittedName>
        <fullName evidence="1">Uncharacterized protein</fullName>
    </submittedName>
</protein>
<reference evidence="2" key="1">
    <citation type="submission" date="2023-07" db="EMBL/GenBank/DDBJ databases">
        <title>Verminephrobacter genomes.</title>
        <authorList>
            <person name="Lund M.B."/>
        </authorList>
    </citation>
    <scope>NUCLEOTIDE SEQUENCE [LARGE SCALE GENOMIC DNA]</scope>
    <source>
        <strain evidence="2">AtM5-05</strain>
    </source>
</reference>
<evidence type="ECO:0000313" key="1">
    <source>
        <dbReference type="EMBL" id="MCW5322351.1"/>
    </source>
</evidence>